<feature type="region of interest" description="Disordered" evidence="1">
    <location>
        <begin position="1"/>
        <end position="47"/>
    </location>
</feature>
<name>A0ABV1ZB67_9ENTR</name>
<accession>A0ABV1ZB67</accession>
<protein>
    <submittedName>
        <fullName evidence="2">Uncharacterized protein</fullName>
    </submittedName>
</protein>
<dbReference type="Proteomes" id="UP001467192">
    <property type="component" value="Unassembled WGS sequence"/>
</dbReference>
<organism evidence="2 3">
    <name type="scientific">Enterobacter intestinihominis</name>
    <dbReference type="NCBI Taxonomy" id="3133180"/>
    <lineage>
        <taxon>Bacteria</taxon>
        <taxon>Pseudomonadati</taxon>
        <taxon>Pseudomonadota</taxon>
        <taxon>Gammaproteobacteria</taxon>
        <taxon>Enterobacterales</taxon>
        <taxon>Enterobacteriaceae</taxon>
        <taxon>Enterobacter</taxon>
    </lineage>
</organism>
<evidence type="ECO:0000313" key="2">
    <source>
        <dbReference type="EMBL" id="MES0425513.1"/>
    </source>
</evidence>
<proteinExistence type="predicted"/>
<gene>
    <name evidence="2" type="ORF">ABMC12_04300</name>
</gene>
<evidence type="ECO:0000256" key="1">
    <source>
        <dbReference type="SAM" id="MobiDB-lite"/>
    </source>
</evidence>
<dbReference type="RefSeq" id="WP_124304275.1">
    <property type="nucleotide sequence ID" value="NZ_JBBNPZ010000004.1"/>
</dbReference>
<comment type="caution">
    <text evidence="2">The sequence shown here is derived from an EMBL/GenBank/DDBJ whole genome shotgun (WGS) entry which is preliminary data.</text>
</comment>
<reference evidence="3" key="1">
    <citation type="journal article" date="2024" name="Commun. Biol.">
        <title>Bacillamide D produced by Bacillus cereus from the mouse intestinal bacterial collection (miBC) is a potent cytotoxin in vitro.</title>
        <authorList>
            <person name="Hohmann M."/>
            <person name="Brunner V."/>
            <person name="Johannes W."/>
            <person name="Schum D."/>
            <person name="Carroll L.M."/>
            <person name="Liu T."/>
            <person name="Sasaki D."/>
            <person name="Bosch J."/>
            <person name="Clavel T."/>
            <person name="Sieber S.A."/>
            <person name="Zeller G."/>
            <person name="Tschurtschenthaler M."/>
            <person name="Janssen K.P."/>
            <person name="Gulder T.A.M."/>
        </authorList>
    </citation>
    <scope>NUCLEOTIDE SEQUENCE [LARGE SCALE GENOMIC DNA]</scope>
    <source>
        <strain evidence="3">LK_304 Iso 8</strain>
    </source>
</reference>
<keyword evidence="3" id="KW-1185">Reference proteome</keyword>
<evidence type="ECO:0000313" key="3">
    <source>
        <dbReference type="Proteomes" id="UP001467192"/>
    </source>
</evidence>
<feature type="compositionally biased region" description="Polar residues" evidence="1">
    <location>
        <begin position="27"/>
        <end position="47"/>
    </location>
</feature>
<dbReference type="EMBL" id="JBEBZA010000004">
    <property type="protein sequence ID" value="MES0425513.1"/>
    <property type="molecule type" value="Genomic_DNA"/>
</dbReference>
<sequence>MTVLPLHNPTEQTTPADTVHTEKDSTLHSTQADPAQLTAQPVGLSSGTSNFFSVSVYTSKGYNEIFFMAVENETNLLPPG</sequence>